<feature type="domain" description="Helicase ATP-binding" evidence="8">
    <location>
        <begin position="275"/>
        <end position="558"/>
    </location>
</feature>
<keyword evidence="1 6" id="KW-0540">Nuclease</keyword>
<dbReference type="PROSITE" id="PS51193">
    <property type="entry name" value="HELICASE_ATP_BIND_2"/>
    <property type="match status" value="1"/>
</dbReference>
<organism evidence="9 10">
    <name type="scientific">Limosilactobacillus pontis</name>
    <dbReference type="NCBI Taxonomy" id="35787"/>
    <lineage>
        <taxon>Bacteria</taxon>
        <taxon>Bacillati</taxon>
        <taxon>Bacillota</taxon>
        <taxon>Bacilli</taxon>
        <taxon>Lactobacillales</taxon>
        <taxon>Lactobacillaceae</taxon>
        <taxon>Limosilactobacillus</taxon>
    </lineage>
</organism>
<evidence type="ECO:0000256" key="3">
    <source>
        <dbReference type="ARBA" id="ARBA00022801"/>
    </source>
</evidence>
<evidence type="ECO:0000256" key="4">
    <source>
        <dbReference type="ARBA" id="ARBA00022839"/>
    </source>
</evidence>
<evidence type="ECO:0000313" key="9">
    <source>
        <dbReference type="EMBL" id="MDM8266901.1"/>
    </source>
</evidence>
<dbReference type="SUPFAM" id="SSF53098">
    <property type="entry name" value="Ribonuclease H-like"/>
    <property type="match status" value="1"/>
</dbReference>
<dbReference type="InterPro" id="IPR013520">
    <property type="entry name" value="Ribonucl_H"/>
</dbReference>
<protein>
    <recommendedName>
        <fullName evidence="6 7">3'-5' exonuclease DinG</fullName>
        <ecNumber evidence="6 7">3.1.-.-</ecNumber>
    </recommendedName>
</protein>
<dbReference type="GO" id="GO:0004386">
    <property type="term" value="F:helicase activity"/>
    <property type="evidence" value="ECO:0007669"/>
    <property type="project" value="UniProtKB-KW"/>
</dbReference>
<evidence type="ECO:0000259" key="8">
    <source>
        <dbReference type="PROSITE" id="PS51193"/>
    </source>
</evidence>
<dbReference type="RefSeq" id="WP_289586347.1">
    <property type="nucleotide sequence ID" value="NZ_JAUDDW010000027.1"/>
</dbReference>
<reference evidence="10" key="1">
    <citation type="submission" date="2023-06" db="EMBL/GenBank/DDBJ databases">
        <title>Identification and characterization of horizontal gene transfer across gut microbiota members of farm animals based on homology search.</title>
        <authorList>
            <person name="Zeman M."/>
            <person name="Kubasova T."/>
            <person name="Jahodarova E."/>
            <person name="Nykrynova M."/>
            <person name="Rychlik I."/>
        </authorList>
    </citation>
    <scope>NUCLEOTIDE SEQUENCE [LARGE SCALE GENOMIC DNA]</scope>
    <source>
        <strain evidence="10">161_Gplus</strain>
    </source>
</reference>
<evidence type="ECO:0000256" key="2">
    <source>
        <dbReference type="ARBA" id="ARBA00022741"/>
    </source>
</evidence>
<dbReference type="Pfam" id="PF00929">
    <property type="entry name" value="RNase_T"/>
    <property type="match status" value="1"/>
</dbReference>
<dbReference type="SMART" id="SM00487">
    <property type="entry name" value="DEXDc"/>
    <property type="match status" value="1"/>
</dbReference>
<keyword evidence="5 6" id="KW-0067">ATP-binding</keyword>
<dbReference type="Gene3D" id="3.30.420.10">
    <property type="entry name" value="Ribonuclease H-like superfamily/Ribonuclease H"/>
    <property type="match status" value="1"/>
</dbReference>
<dbReference type="SMART" id="SM00479">
    <property type="entry name" value="EXOIII"/>
    <property type="match status" value="1"/>
</dbReference>
<keyword evidence="3 6" id="KW-0378">Hydrolase</keyword>
<proteinExistence type="inferred from homology"/>
<dbReference type="InterPro" id="IPR036397">
    <property type="entry name" value="RNaseH_sf"/>
</dbReference>
<dbReference type="Pfam" id="PF00270">
    <property type="entry name" value="DEAD"/>
    <property type="match status" value="1"/>
</dbReference>
<feature type="short sequence motif" description="DEAH box" evidence="6">
    <location>
        <begin position="489"/>
        <end position="492"/>
    </location>
</feature>
<comment type="caution">
    <text evidence="9">The sequence shown here is derived from an EMBL/GenBank/DDBJ whole genome shotgun (WGS) entry which is preliminary data.</text>
</comment>
<dbReference type="SUPFAM" id="SSF52540">
    <property type="entry name" value="P-loop containing nucleoside triphosphate hydrolases"/>
    <property type="match status" value="2"/>
</dbReference>
<dbReference type="InterPro" id="IPR014013">
    <property type="entry name" value="Helic_SF1/SF2_ATP-bd_DinG/Rad3"/>
</dbReference>
<dbReference type="PANTHER" id="PTHR30231">
    <property type="entry name" value="DNA POLYMERASE III SUBUNIT EPSILON"/>
    <property type="match status" value="1"/>
</dbReference>
<sequence>MVYYIGYKLLKRFGDNVSKNKQTRRKKRDKQAPIYAVVDLETTGTNVNHGDRIIQIGCVLVQDGQVINRFETKVNPREKIPHAIVQLTGIHNQDVRRAPLFEDVAGTIYSLLAGTIFVAHNVNFDFPFLNAELERAGYPQLAIPAIDTVTMSQILLPTAQSFRLRDLTGSLKIEHDHPHSAVSDAEATAQLLIDLLDRVQRLPTLTLERIVELKLALPQRTAEVFEKELERRVDHPQPLPENLYVSHGLVLHKQRPLTVDKTTTTPRYPSTKQGKAKLYGDHLTVRPVQSKMMNSIYNNYTHDEPKSMIVEAGTGSGKTLGYLLPLSYAAHPDRRIVISTATNLLQQQIAQQAVQQLNTVLPFKMNAVVVKGNDHYLDLAKFAHSLSVVEDSKLVQLLKARILVWLLSTTSGDLDELNLTSQQSPYFTEIRHHGVKSLNPAGGLYNDDFLVRRNKRLKQANIVITNHAYLVAHAQELGDGTRRPYLVVDEAQHLSESILRRSRRSFDFPHLRTAIHVLAGLVGNGEDRNLNDIFADHALASYNVELLRGDLTNIEEALNRFQQALYRQFIQQSTAGGENELIEQELDNQQLQQLLDVSGPVMMELEQALGSVQLHFSALQHIFTQQAERWLPSDRYLMSQFQSQMAKLTTADATLNKYNETLRNRGDSAAFWLTIRQSSEYSAMQLSGGLLEANHYLTENVYPYFAQPLFVGATLFSSSRSHYLYQQLDLDRQSTLAKRFASPFDYQKHARVLIAKDAPVPNAKNNAEYVRYLSKTIYRLTKKTNCQTMILFNSLVMIEQVYSQLRETDLFDQRDILAQGITGGREKLLKQFANGKNAILLGASSFWEGVDLPKAALELLIITRLPFDAPDEVMTRAYNDLLKRQGRNPFYSAALPKATMRLRQGIGRLIRTADDYGVAAILDSRLHSRRYGETILKSFPKDLPIKALPTDQLVEEANNFIKKNHQDPQD</sequence>
<dbReference type="InterPro" id="IPR011545">
    <property type="entry name" value="DEAD/DEAH_box_helicase_dom"/>
</dbReference>
<accession>A0ABT7UYY8</accession>
<feature type="binding site" evidence="6">
    <location>
        <begin position="312"/>
        <end position="319"/>
    </location>
    <ligand>
        <name>ATP</name>
        <dbReference type="ChEBI" id="CHEBI:30616"/>
    </ligand>
</feature>
<dbReference type="InterPro" id="IPR014001">
    <property type="entry name" value="Helicase_ATP-bd"/>
</dbReference>
<dbReference type="PANTHER" id="PTHR30231:SF41">
    <property type="entry name" value="DNA POLYMERASE III SUBUNIT EPSILON"/>
    <property type="match status" value="1"/>
</dbReference>
<dbReference type="InterPro" id="IPR006054">
    <property type="entry name" value="DnaQ"/>
</dbReference>
<name>A0ABT7UYY8_9LACO</name>
<dbReference type="Proteomes" id="UP001529343">
    <property type="component" value="Unassembled WGS sequence"/>
</dbReference>
<keyword evidence="4 6" id="KW-0269">Exonuclease</keyword>
<evidence type="ECO:0000256" key="7">
    <source>
        <dbReference type="RuleBase" id="RU364106"/>
    </source>
</evidence>
<dbReference type="HAMAP" id="MF_02206">
    <property type="entry name" value="DinG_exonucl"/>
    <property type="match status" value="1"/>
</dbReference>
<keyword evidence="2 6" id="KW-0547">Nucleotide-binding</keyword>
<gene>
    <name evidence="6 7" type="primary">dinG</name>
    <name evidence="9" type="ORF">QUW44_07000</name>
</gene>
<comment type="function">
    <text evidence="6 7">3'-5' exonuclease.</text>
</comment>
<dbReference type="CDD" id="cd06127">
    <property type="entry name" value="DEDDh"/>
    <property type="match status" value="1"/>
</dbReference>
<dbReference type="EMBL" id="JAUDDW010000027">
    <property type="protein sequence ID" value="MDM8266901.1"/>
    <property type="molecule type" value="Genomic_DNA"/>
</dbReference>
<dbReference type="InterPro" id="IPR012337">
    <property type="entry name" value="RNaseH-like_sf"/>
</dbReference>
<evidence type="ECO:0000256" key="5">
    <source>
        <dbReference type="ARBA" id="ARBA00022840"/>
    </source>
</evidence>
<dbReference type="NCBIfam" id="TIGR00573">
    <property type="entry name" value="dnaq"/>
    <property type="match status" value="1"/>
</dbReference>
<dbReference type="InterPro" id="IPR006310">
    <property type="entry name" value="DinG"/>
</dbReference>
<dbReference type="NCBIfam" id="TIGR01407">
    <property type="entry name" value="dinG_rel"/>
    <property type="match status" value="1"/>
</dbReference>
<dbReference type="Gene3D" id="3.40.50.300">
    <property type="entry name" value="P-loop containing nucleotide triphosphate hydrolases"/>
    <property type="match status" value="2"/>
</dbReference>
<evidence type="ECO:0000256" key="1">
    <source>
        <dbReference type="ARBA" id="ARBA00022722"/>
    </source>
</evidence>
<dbReference type="SMART" id="SM00491">
    <property type="entry name" value="HELICc2"/>
    <property type="match status" value="1"/>
</dbReference>
<keyword evidence="9" id="KW-0347">Helicase</keyword>
<keyword evidence="10" id="KW-1185">Reference proteome</keyword>
<dbReference type="EC" id="3.1.-.-" evidence="6 7"/>
<dbReference type="InterPro" id="IPR027417">
    <property type="entry name" value="P-loop_NTPase"/>
</dbReference>
<dbReference type="Pfam" id="PF13307">
    <property type="entry name" value="Helicase_C_2"/>
    <property type="match status" value="1"/>
</dbReference>
<evidence type="ECO:0000256" key="6">
    <source>
        <dbReference type="HAMAP-Rule" id="MF_02206"/>
    </source>
</evidence>
<comment type="similarity">
    <text evidence="6 7">Belongs to the helicase family. DinG subfamily. Type 2 sub-subfamily.</text>
</comment>
<dbReference type="InterPro" id="IPR006555">
    <property type="entry name" value="ATP-dep_Helicase_C"/>
</dbReference>
<evidence type="ECO:0000313" key="10">
    <source>
        <dbReference type="Proteomes" id="UP001529343"/>
    </source>
</evidence>